<feature type="compositionally biased region" description="Low complexity" evidence="2">
    <location>
        <begin position="817"/>
        <end position="838"/>
    </location>
</feature>
<organism evidence="3 4">
    <name type="scientific">Acaromyces ingoldii</name>
    <dbReference type="NCBI Taxonomy" id="215250"/>
    <lineage>
        <taxon>Eukaryota</taxon>
        <taxon>Fungi</taxon>
        <taxon>Dikarya</taxon>
        <taxon>Basidiomycota</taxon>
        <taxon>Ustilaginomycotina</taxon>
        <taxon>Exobasidiomycetes</taxon>
        <taxon>Exobasidiales</taxon>
        <taxon>Cryptobasidiaceae</taxon>
        <taxon>Acaromyces</taxon>
    </lineage>
</organism>
<feature type="compositionally biased region" description="Polar residues" evidence="2">
    <location>
        <begin position="537"/>
        <end position="551"/>
    </location>
</feature>
<keyword evidence="1" id="KW-0175">Coiled coil</keyword>
<feature type="compositionally biased region" description="Low complexity" evidence="2">
    <location>
        <begin position="316"/>
        <end position="325"/>
    </location>
</feature>
<evidence type="ECO:0000313" key="4">
    <source>
        <dbReference type="Proteomes" id="UP000245768"/>
    </source>
</evidence>
<feature type="region of interest" description="Disordered" evidence="2">
    <location>
        <begin position="670"/>
        <end position="867"/>
    </location>
</feature>
<feature type="coiled-coil region" evidence="1">
    <location>
        <begin position="963"/>
        <end position="1023"/>
    </location>
</feature>
<gene>
    <name evidence="3" type="ORF">FA10DRAFT_290913</name>
</gene>
<dbReference type="AlphaFoldDB" id="A0A316YVY5"/>
<dbReference type="InParanoid" id="A0A316YVY5"/>
<feature type="compositionally biased region" description="Basic residues" evidence="2">
    <location>
        <begin position="725"/>
        <end position="739"/>
    </location>
</feature>
<feature type="region of interest" description="Disordered" evidence="2">
    <location>
        <begin position="920"/>
        <end position="949"/>
    </location>
</feature>
<dbReference type="OrthoDB" id="10691509at2759"/>
<feature type="compositionally biased region" description="Basic residues" evidence="2">
    <location>
        <begin position="920"/>
        <end position="929"/>
    </location>
</feature>
<feature type="compositionally biased region" description="Basic and acidic residues" evidence="2">
    <location>
        <begin position="553"/>
        <end position="591"/>
    </location>
</feature>
<dbReference type="EMBL" id="KZ819634">
    <property type="protein sequence ID" value="PWN93720.1"/>
    <property type="molecule type" value="Genomic_DNA"/>
</dbReference>
<name>A0A316YVY5_9BASI</name>
<feature type="region of interest" description="Disordered" evidence="2">
    <location>
        <begin position="295"/>
        <end position="330"/>
    </location>
</feature>
<reference evidence="3 4" key="1">
    <citation type="journal article" date="2018" name="Mol. Biol. Evol.">
        <title>Broad Genomic Sampling Reveals a Smut Pathogenic Ancestry of the Fungal Clade Ustilaginomycotina.</title>
        <authorList>
            <person name="Kijpornyongpan T."/>
            <person name="Mondo S.J."/>
            <person name="Barry K."/>
            <person name="Sandor L."/>
            <person name="Lee J."/>
            <person name="Lipzen A."/>
            <person name="Pangilinan J."/>
            <person name="LaButti K."/>
            <person name="Hainaut M."/>
            <person name="Henrissat B."/>
            <person name="Grigoriev I.V."/>
            <person name="Spatafora J.W."/>
            <person name="Aime M.C."/>
        </authorList>
    </citation>
    <scope>NUCLEOTIDE SEQUENCE [LARGE SCALE GENOMIC DNA]</scope>
    <source>
        <strain evidence="3 4">MCA 4198</strain>
    </source>
</reference>
<feature type="compositionally biased region" description="Acidic residues" evidence="2">
    <location>
        <begin position="755"/>
        <end position="769"/>
    </location>
</feature>
<proteinExistence type="predicted"/>
<evidence type="ECO:0000256" key="2">
    <source>
        <dbReference type="SAM" id="MobiDB-lite"/>
    </source>
</evidence>
<feature type="region of interest" description="Disordered" evidence="2">
    <location>
        <begin position="429"/>
        <end position="449"/>
    </location>
</feature>
<feature type="region of interest" description="Disordered" evidence="2">
    <location>
        <begin position="183"/>
        <end position="250"/>
    </location>
</feature>
<feature type="compositionally biased region" description="Basic and acidic residues" evidence="2">
    <location>
        <begin position="608"/>
        <end position="630"/>
    </location>
</feature>
<evidence type="ECO:0000313" key="3">
    <source>
        <dbReference type="EMBL" id="PWN93720.1"/>
    </source>
</evidence>
<accession>A0A316YVY5</accession>
<protein>
    <submittedName>
        <fullName evidence="3">Uncharacterized protein</fullName>
    </submittedName>
</protein>
<keyword evidence="4" id="KW-1185">Reference proteome</keyword>
<feature type="compositionally biased region" description="Low complexity" evidence="2">
    <location>
        <begin position="770"/>
        <end position="784"/>
    </location>
</feature>
<evidence type="ECO:0000256" key="1">
    <source>
        <dbReference type="SAM" id="Coils"/>
    </source>
</evidence>
<feature type="region of interest" description="Disordered" evidence="2">
    <location>
        <begin position="476"/>
        <end position="651"/>
    </location>
</feature>
<dbReference type="GeneID" id="37046269"/>
<sequence length="1034" mass="111921">MISNDNDSRTSIRSNNKGFQARIVLPGYGGLEETFARSPLTHARPQQQQQQTTTTMSMATPAIDLASPRTSASHGYPLDFTRYGPNVVNDVLAIFRSGAVYAPSAMTIRSLSRQAAPASASPAVGGGVGTPGPISLEKDSGVRLFLSFRYVGKKHASADRAAELDDIALASFANTFVAAIAGDDDGHDEEDEDDERHHQQHQASDEDNAYTSHAEAMVASGQDEDSGNADQRGTAEGQDDSEGKGDASARKHAHLLSLNLGSLLAKRFSRQSRSESDSADLMMIASQPVVAEALADEDGQQPREDKAKSSKRSSRLFRSSSGAGATNNTDVSKFRQPVAAELFVDGELVPLMRTSAATRKSFATVFLLGGGGRIDLSEVLRKKRAKVHGEGVEGSTETVHAHEPGDHSEEILHTLTLHLWDATRKEVVKGRKQKSSKKDKAAPAQQALQGEVMDLRQTVIPDVIFHFEVLSSGSEEEAAQHETAAMGLGKGWPSTESKSKGKGRAAANNSVPEDGGRRWSPSNTSRRPSMLQAVTEEGSQNGGSMFFSTGHKTAFDRKLGSDQEQVEDKSEDKKEEGAEESSKPTDRESEGRATLTGGDADEFVSADASEKEKELKKGMAKKDTEVDERTSASAGVQDEAKATAQKAGGRVKEYFDQDTRVLLSMQTAVEHSDGIPADTEAETEAAVTRTSDEVAPADKEQEDKAKRGGGFGLLGFLTIPVSKSAKTHLRRRSAISKKKKDSESRSSEESGQDQQEGEQEREEESEDDQQPQQPAATEAAATSRKSPESSRSWKKSRDSRNDGGERQGDRVKQVPEALSSVRAAAAAASPRVATRRASMACDRQEVQNLTSNAEPTARSFEMPRPPARRDNLSGLQTLAGSIPLPAVLRPAAKTTSQGNKGDQILDDEAPRRWSALRNGLHRHARHRKSNTVSQMTAPHAPSRPPTAPTLLANDEVWDAMLKIRELRIQHDVIEAERKELESELRDLHLRGIEGERQGWEKRVADSKGQLERLKNQLAKAQRATPHTGAALTFA</sequence>
<feature type="compositionally biased region" description="Basic and acidic residues" evidence="2">
    <location>
        <begin position="795"/>
        <end position="813"/>
    </location>
</feature>
<feature type="compositionally biased region" description="Acidic residues" evidence="2">
    <location>
        <begin position="183"/>
        <end position="194"/>
    </location>
</feature>
<dbReference type="RefSeq" id="XP_025380918.1">
    <property type="nucleotide sequence ID" value="XM_025524353.1"/>
</dbReference>
<dbReference type="Proteomes" id="UP000245768">
    <property type="component" value="Unassembled WGS sequence"/>
</dbReference>
<feature type="compositionally biased region" description="Basic and acidic residues" evidence="2">
    <location>
        <begin position="690"/>
        <end position="706"/>
    </location>
</feature>